<comment type="caution">
    <text evidence="1">The sequence shown here is derived from an EMBL/GenBank/DDBJ whole genome shotgun (WGS) entry which is preliminary data.</text>
</comment>
<proteinExistence type="predicted"/>
<gene>
    <name evidence="1" type="ORF">S12H4_56157</name>
</gene>
<feature type="non-terminal residue" evidence="1">
    <location>
        <position position="98"/>
    </location>
</feature>
<name>X1V4I8_9ZZZZ</name>
<dbReference type="EMBL" id="BARW01036119">
    <property type="protein sequence ID" value="GAJ24629.1"/>
    <property type="molecule type" value="Genomic_DNA"/>
</dbReference>
<accession>X1V4I8</accession>
<dbReference type="AlphaFoldDB" id="X1V4I8"/>
<evidence type="ECO:0000313" key="1">
    <source>
        <dbReference type="EMBL" id="GAJ24629.1"/>
    </source>
</evidence>
<organism evidence="1">
    <name type="scientific">marine sediment metagenome</name>
    <dbReference type="NCBI Taxonomy" id="412755"/>
    <lineage>
        <taxon>unclassified sequences</taxon>
        <taxon>metagenomes</taxon>
        <taxon>ecological metagenomes</taxon>
    </lineage>
</organism>
<sequence length="98" mass="10884">MLERSRVIVRAITADSVEEMPEKFLSEIKHPISLKELSGMLFEQVGMAEASKRVFAQLFISSPPFEESIGGLTAGIQAIASQRQIRQLLGFIRDVLPP</sequence>
<protein>
    <submittedName>
        <fullName evidence="1">Uncharacterized protein</fullName>
    </submittedName>
</protein>
<reference evidence="1" key="1">
    <citation type="journal article" date="2014" name="Front. Microbiol.">
        <title>High frequency of phylogenetically diverse reductive dehalogenase-homologous genes in deep subseafloor sedimentary metagenomes.</title>
        <authorList>
            <person name="Kawai M."/>
            <person name="Futagami T."/>
            <person name="Toyoda A."/>
            <person name="Takaki Y."/>
            <person name="Nishi S."/>
            <person name="Hori S."/>
            <person name="Arai W."/>
            <person name="Tsubouchi T."/>
            <person name="Morono Y."/>
            <person name="Uchiyama I."/>
            <person name="Ito T."/>
            <person name="Fujiyama A."/>
            <person name="Inagaki F."/>
            <person name="Takami H."/>
        </authorList>
    </citation>
    <scope>NUCLEOTIDE SEQUENCE</scope>
    <source>
        <strain evidence="1">Expedition CK06-06</strain>
    </source>
</reference>